<dbReference type="InterPro" id="IPR008042">
    <property type="entry name" value="Retrotrans_Pao"/>
</dbReference>
<dbReference type="Pfam" id="PF05380">
    <property type="entry name" value="Peptidase_A17"/>
    <property type="match status" value="1"/>
</dbReference>
<reference evidence="1" key="1">
    <citation type="submission" date="2020-07" db="EMBL/GenBank/DDBJ databases">
        <title>Multicomponent nature underlies the extraordinary mechanical properties of spider dragline silk.</title>
        <authorList>
            <person name="Kono N."/>
            <person name="Nakamura H."/>
            <person name="Mori M."/>
            <person name="Yoshida Y."/>
            <person name="Ohtoshi R."/>
            <person name="Malay A.D."/>
            <person name="Moran D.A.P."/>
            <person name="Tomita M."/>
            <person name="Numata K."/>
            <person name="Arakawa K."/>
        </authorList>
    </citation>
    <scope>NUCLEOTIDE SEQUENCE</scope>
</reference>
<keyword evidence="2" id="KW-1185">Reference proteome</keyword>
<dbReference type="AlphaFoldDB" id="A0A8X6KMI5"/>
<dbReference type="Proteomes" id="UP000887116">
    <property type="component" value="Unassembled WGS sequence"/>
</dbReference>
<dbReference type="PANTHER" id="PTHR22955:SF77">
    <property type="entry name" value="ASPARTIC PUTATIVE DOMAIN-CONTAINING PROTEIN-RELATED"/>
    <property type="match status" value="1"/>
</dbReference>
<sequence>MQEVWRLKLDWNHSLPIHLETQWKRFVKSLAAINNLNNPRYILLNNALRIELHGYCDSSLRAYGAAIYAKWLHNSETVPTNLLCSKSRIAPLKTVTRFPGLSCVQQCFLLS</sequence>
<proteinExistence type="predicted"/>
<dbReference type="PANTHER" id="PTHR22955">
    <property type="entry name" value="RETROTRANSPOSON"/>
    <property type="match status" value="1"/>
</dbReference>
<dbReference type="OrthoDB" id="8067879at2759"/>
<gene>
    <name evidence="1" type="primary">AVEN_92406_1</name>
    <name evidence="1" type="ORF">TNCT_649491</name>
</gene>
<organism evidence="1 2">
    <name type="scientific">Trichonephila clavata</name>
    <name type="common">Joro spider</name>
    <name type="synonym">Nephila clavata</name>
    <dbReference type="NCBI Taxonomy" id="2740835"/>
    <lineage>
        <taxon>Eukaryota</taxon>
        <taxon>Metazoa</taxon>
        <taxon>Ecdysozoa</taxon>
        <taxon>Arthropoda</taxon>
        <taxon>Chelicerata</taxon>
        <taxon>Arachnida</taxon>
        <taxon>Araneae</taxon>
        <taxon>Araneomorphae</taxon>
        <taxon>Entelegynae</taxon>
        <taxon>Araneoidea</taxon>
        <taxon>Nephilidae</taxon>
        <taxon>Trichonephila</taxon>
    </lineage>
</organism>
<name>A0A8X6KMI5_TRICU</name>
<evidence type="ECO:0000313" key="2">
    <source>
        <dbReference type="Proteomes" id="UP000887116"/>
    </source>
</evidence>
<dbReference type="EMBL" id="BMAO01002086">
    <property type="protein sequence ID" value="GFQ78156.1"/>
    <property type="molecule type" value="Genomic_DNA"/>
</dbReference>
<comment type="caution">
    <text evidence="1">The sequence shown here is derived from an EMBL/GenBank/DDBJ whole genome shotgun (WGS) entry which is preliminary data.</text>
</comment>
<evidence type="ECO:0000313" key="1">
    <source>
        <dbReference type="EMBL" id="GFQ78156.1"/>
    </source>
</evidence>
<protein>
    <submittedName>
        <fullName evidence="1">DUF1758 domain-containing protein</fullName>
    </submittedName>
</protein>
<accession>A0A8X6KMI5</accession>